<dbReference type="GO" id="GO:0006121">
    <property type="term" value="P:mitochondrial electron transport, succinate to ubiquinone"/>
    <property type="evidence" value="ECO:0007669"/>
    <property type="project" value="TreeGrafter"/>
</dbReference>
<dbReference type="InterPro" id="IPR034804">
    <property type="entry name" value="SQR/QFR_C/D"/>
</dbReference>
<evidence type="ECO:0000256" key="3">
    <source>
        <dbReference type="ARBA" id="ARBA00022448"/>
    </source>
</evidence>
<evidence type="ECO:0000256" key="7">
    <source>
        <dbReference type="ARBA" id="ARBA00022989"/>
    </source>
</evidence>
<keyword evidence="11 12" id="KW-0479">Metal-binding</keyword>
<dbReference type="PANTHER" id="PTHR13337:SF2">
    <property type="entry name" value="SUCCINATE DEHYDROGENASE [UBIQUINONE] CYTOCHROME B SMALL SUBUNIT, MITOCHONDRIAL"/>
    <property type="match status" value="1"/>
</dbReference>
<dbReference type="InterPro" id="IPR007992">
    <property type="entry name" value="CybS"/>
</dbReference>
<keyword evidence="12" id="KW-0249">Electron transport</keyword>
<feature type="binding site" evidence="10">
    <location>
        <position position="128"/>
    </location>
    <ligand>
        <name>a ubiquinone</name>
        <dbReference type="ChEBI" id="CHEBI:16389"/>
        <note>ligand shared with IP/SDHB</note>
    </ligand>
</feature>
<keyword evidence="6 12" id="KW-0809">Transit peptide</keyword>
<comment type="subcellular location">
    <subcellularLocation>
        <location evidence="1 12">Mitochondrion inner membrane</location>
        <topology evidence="1 12">Multi-pass membrane protein</topology>
    </subcellularLocation>
</comment>
<dbReference type="SUPFAM" id="SSF81343">
    <property type="entry name" value="Fumarate reductase respiratory complex transmembrane subunits"/>
    <property type="match status" value="1"/>
</dbReference>
<dbReference type="AlphaFoldDB" id="A0A6J1W6T3"/>
<dbReference type="GO" id="GO:0005743">
    <property type="term" value="C:mitochondrial inner membrane"/>
    <property type="evidence" value="ECO:0007669"/>
    <property type="project" value="UniProtKB-SubCell"/>
</dbReference>
<proteinExistence type="inferred from homology"/>
<sequence length="184" mass="20019">MAFSMFLRTSACRSSAFNQQMMCFATQSMAKERTIASTLPIKNLVIPRANSTPILNSVRSFRTSPPRLSAGKANDHSKLWVVEKITSAALIPLVPLGLLIPNKLFDSALAILITAHSFWGLEAIVVDYVRASIFGPVIPKIAIGLVYLVSIATLGGLFYLISHDIGLANTFRQLWAIKSDGNKA</sequence>
<keyword evidence="8 12" id="KW-0496">Mitochondrion</keyword>
<evidence type="ECO:0000313" key="13">
    <source>
        <dbReference type="Proteomes" id="UP001652740"/>
    </source>
</evidence>
<keyword evidence="13" id="KW-1185">Reference proteome</keyword>
<evidence type="ECO:0000256" key="5">
    <source>
        <dbReference type="ARBA" id="ARBA00022792"/>
    </source>
</evidence>
<keyword evidence="5 12" id="KW-0999">Mitochondrion inner membrane</keyword>
<evidence type="ECO:0000256" key="4">
    <source>
        <dbReference type="ARBA" id="ARBA00022692"/>
    </source>
</evidence>
<dbReference type="GeneID" id="113509234"/>
<comment type="similarity">
    <text evidence="2 12">Belongs to the CybS family.</text>
</comment>
<accession>A0A6J1W6T3</accession>
<dbReference type="Gene3D" id="1.20.1300.10">
    <property type="entry name" value="Fumarate reductase/succinate dehydrogenase, transmembrane subunit"/>
    <property type="match status" value="1"/>
</dbReference>
<evidence type="ECO:0000256" key="1">
    <source>
        <dbReference type="ARBA" id="ARBA00004448"/>
    </source>
</evidence>
<evidence type="ECO:0000256" key="11">
    <source>
        <dbReference type="PIRSR" id="PIRSR607992-2"/>
    </source>
</evidence>
<feature type="binding site" description="axial binding residue" evidence="11">
    <location>
        <position position="116"/>
    </location>
    <ligand>
        <name>heme b</name>
        <dbReference type="ChEBI" id="CHEBI:60344"/>
        <note>ligand shared with SDHC</note>
    </ligand>
    <ligandPart>
        <name>Fe</name>
        <dbReference type="ChEBI" id="CHEBI:18248"/>
    </ligandPart>
</feature>
<dbReference type="InParanoid" id="A0A6J1W6T3"/>
<dbReference type="FunCoup" id="A0A6J1W6T3">
    <property type="interactions" value="761"/>
</dbReference>
<dbReference type="KEGG" id="gmw:113509234"/>
<keyword evidence="3 12" id="KW-0813">Transport</keyword>
<dbReference type="GO" id="GO:0048039">
    <property type="term" value="F:ubiquinone binding"/>
    <property type="evidence" value="ECO:0007669"/>
    <property type="project" value="TreeGrafter"/>
</dbReference>
<evidence type="ECO:0000256" key="9">
    <source>
        <dbReference type="ARBA" id="ARBA00023136"/>
    </source>
</evidence>
<dbReference type="Pfam" id="PF05328">
    <property type="entry name" value="CybS"/>
    <property type="match status" value="1"/>
</dbReference>
<dbReference type="GO" id="GO:0046872">
    <property type="term" value="F:metal ion binding"/>
    <property type="evidence" value="ECO:0007669"/>
    <property type="project" value="UniProtKB-KW"/>
</dbReference>
<feature type="transmembrane region" description="Helical" evidence="12">
    <location>
        <begin position="141"/>
        <end position="161"/>
    </location>
</feature>
<organism evidence="13 14">
    <name type="scientific">Galleria mellonella</name>
    <name type="common">Greater wax moth</name>
    <dbReference type="NCBI Taxonomy" id="7137"/>
    <lineage>
        <taxon>Eukaryota</taxon>
        <taxon>Metazoa</taxon>
        <taxon>Ecdysozoa</taxon>
        <taxon>Arthropoda</taxon>
        <taxon>Hexapoda</taxon>
        <taxon>Insecta</taxon>
        <taxon>Pterygota</taxon>
        <taxon>Neoptera</taxon>
        <taxon>Endopterygota</taxon>
        <taxon>Lepidoptera</taxon>
        <taxon>Glossata</taxon>
        <taxon>Ditrysia</taxon>
        <taxon>Pyraloidea</taxon>
        <taxon>Pyralidae</taxon>
        <taxon>Galleriinae</taxon>
        <taxon>Galleria</taxon>
    </lineage>
</organism>
<evidence type="ECO:0000256" key="2">
    <source>
        <dbReference type="ARBA" id="ARBA00007294"/>
    </source>
</evidence>
<gene>
    <name evidence="14" type="primary">LOC113509234</name>
</gene>
<dbReference type="RefSeq" id="XP_026748353.2">
    <property type="nucleotide sequence ID" value="XM_026892552.3"/>
</dbReference>
<keyword evidence="4 12" id="KW-0812">Transmembrane</keyword>
<dbReference type="PANTHER" id="PTHR13337">
    <property type="entry name" value="SUCCINATE DEHYDROGENASE"/>
    <property type="match status" value="1"/>
</dbReference>
<evidence type="ECO:0000313" key="14">
    <source>
        <dbReference type="RefSeq" id="XP_026748353.2"/>
    </source>
</evidence>
<dbReference type="GO" id="GO:0006099">
    <property type="term" value="P:tricarboxylic acid cycle"/>
    <property type="evidence" value="ECO:0007669"/>
    <property type="project" value="UniProtKB-KW"/>
</dbReference>
<keyword evidence="11" id="KW-0408">Iron</keyword>
<reference evidence="14" key="1">
    <citation type="submission" date="2025-08" db="UniProtKB">
        <authorList>
            <consortium name="RefSeq"/>
        </authorList>
    </citation>
    <scope>IDENTIFICATION</scope>
    <source>
        <tissue evidence="14">Whole larvae</tissue>
    </source>
</reference>
<evidence type="ECO:0000256" key="12">
    <source>
        <dbReference type="RuleBase" id="RU364031"/>
    </source>
</evidence>
<dbReference type="GO" id="GO:0020037">
    <property type="term" value="F:heme binding"/>
    <property type="evidence" value="ECO:0007669"/>
    <property type="project" value="TreeGrafter"/>
</dbReference>
<keyword evidence="7 12" id="KW-1133">Transmembrane helix</keyword>
<keyword evidence="12" id="KW-0816">Tricarboxylic acid cycle</keyword>
<dbReference type="Proteomes" id="UP001652740">
    <property type="component" value="Unplaced"/>
</dbReference>
<comment type="function">
    <text evidence="12">Membrane-anchoring subunit of succinate dehydrogenase (SDH) that is involved in complex II of the mitochondrial electron transport chain and is responsible for transferring electrons from succinate to ubiquinone (coenzyme Q).</text>
</comment>
<evidence type="ECO:0000256" key="8">
    <source>
        <dbReference type="ARBA" id="ARBA00023128"/>
    </source>
</evidence>
<name>A0A6J1W6T3_GALME</name>
<protein>
    <recommendedName>
        <fullName evidence="12">Succinate dehydrogenase [ubiquinone] cytochrome b small subunit</fullName>
    </recommendedName>
</protein>
<evidence type="ECO:0000256" key="10">
    <source>
        <dbReference type="PIRSR" id="PIRSR607992-1"/>
    </source>
</evidence>
<evidence type="ECO:0000256" key="6">
    <source>
        <dbReference type="ARBA" id="ARBA00022946"/>
    </source>
</evidence>
<keyword evidence="12" id="KW-0349">Heme</keyword>
<comment type="caution">
    <text evidence="12">Lacks conserved residue(s) required for the propagation of feature annotation.</text>
</comment>
<keyword evidence="9 12" id="KW-0472">Membrane</keyword>